<evidence type="ECO:0008006" key="3">
    <source>
        <dbReference type="Google" id="ProtNLM"/>
    </source>
</evidence>
<keyword evidence="2" id="KW-1185">Reference proteome</keyword>
<reference evidence="1" key="1">
    <citation type="journal article" date="2021" name="Mol. Ecol. Resour.">
        <title>Apolygus lucorum genome provides insights into omnivorousness and mesophyll feeding.</title>
        <authorList>
            <person name="Liu Y."/>
            <person name="Liu H."/>
            <person name="Wang H."/>
            <person name="Huang T."/>
            <person name="Liu B."/>
            <person name="Yang B."/>
            <person name="Yin L."/>
            <person name="Li B."/>
            <person name="Zhang Y."/>
            <person name="Zhang S."/>
            <person name="Jiang F."/>
            <person name="Zhang X."/>
            <person name="Ren Y."/>
            <person name="Wang B."/>
            <person name="Wang S."/>
            <person name="Lu Y."/>
            <person name="Wu K."/>
            <person name="Fan W."/>
            <person name="Wang G."/>
        </authorList>
    </citation>
    <scope>NUCLEOTIDE SEQUENCE</scope>
    <source>
        <strain evidence="1">12Hb</strain>
    </source>
</reference>
<dbReference type="SUPFAM" id="SSF50494">
    <property type="entry name" value="Trypsin-like serine proteases"/>
    <property type="match status" value="1"/>
</dbReference>
<comment type="caution">
    <text evidence="1">The sequence shown here is derived from an EMBL/GenBank/DDBJ whole genome shotgun (WGS) entry which is preliminary data.</text>
</comment>
<accession>A0A6A4IWX1</accession>
<organism evidence="1 2">
    <name type="scientific">Apolygus lucorum</name>
    <name type="common">Small green plant bug</name>
    <name type="synonym">Lygocoris lucorum</name>
    <dbReference type="NCBI Taxonomy" id="248454"/>
    <lineage>
        <taxon>Eukaryota</taxon>
        <taxon>Metazoa</taxon>
        <taxon>Ecdysozoa</taxon>
        <taxon>Arthropoda</taxon>
        <taxon>Hexapoda</taxon>
        <taxon>Insecta</taxon>
        <taxon>Pterygota</taxon>
        <taxon>Neoptera</taxon>
        <taxon>Paraneoptera</taxon>
        <taxon>Hemiptera</taxon>
        <taxon>Heteroptera</taxon>
        <taxon>Panheteroptera</taxon>
        <taxon>Cimicomorpha</taxon>
        <taxon>Miridae</taxon>
        <taxon>Mirini</taxon>
        <taxon>Apolygus</taxon>
    </lineage>
</organism>
<protein>
    <recommendedName>
        <fullName evidence="3">Peptidase S1 domain-containing protein</fullName>
    </recommendedName>
</protein>
<proteinExistence type="predicted"/>
<evidence type="ECO:0000313" key="2">
    <source>
        <dbReference type="Proteomes" id="UP000466442"/>
    </source>
</evidence>
<dbReference type="Gene3D" id="2.40.10.10">
    <property type="entry name" value="Trypsin-like serine proteases"/>
    <property type="match status" value="1"/>
</dbReference>
<dbReference type="Proteomes" id="UP000466442">
    <property type="component" value="Unassembled WGS sequence"/>
</dbReference>
<name>A0A6A4IWX1_APOLU</name>
<sequence>MKGNEYEETFCPLSTLDVYPYLVKTFSYYSDAFKTVRHGVLLSHRAVLTTIRGFIGIPKKYLKVWASRVIAKKVGTETRSSDICYQNRKVQEMIRHPRFRYQHVRTQKFWDLQVFVLDKAFHAEREFAYPVIPLSKHPFELWQLIRTLQGTYEVAGCEMPYYGVSNTQWPLRDYRAESEVVHATSDGCSKAVCYNDQHWHVEECLEDKQNSLDNTFLCVLTKWRLRYPSTHFQIPELGSPLICNNTGIGLGTDAFKQRTFVINVGGSVERPDLIMVATFIRMWPWILEMKHTYWDKFYHHPDKWDSPYLQHNLWQKHIFTTPRWDKNVSKELRRFHLQLAKNRQPQSDGDRIYPTYTTVSLIAVQATLILFIWVI</sequence>
<evidence type="ECO:0000313" key="1">
    <source>
        <dbReference type="EMBL" id="KAF6199492.1"/>
    </source>
</evidence>
<dbReference type="InterPro" id="IPR043504">
    <property type="entry name" value="Peptidase_S1_PA_chymotrypsin"/>
</dbReference>
<dbReference type="InterPro" id="IPR009003">
    <property type="entry name" value="Peptidase_S1_PA"/>
</dbReference>
<gene>
    <name evidence="1" type="ORF">GE061_007518</name>
</gene>
<dbReference type="AlphaFoldDB" id="A0A6A4IWX1"/>
<dbReference type="EMBL" id="WIXP02000015">
    <property type="protein sequence ID" value="KAF6199492.1"/>
    <property type="molecule type" value="Genomic_DNA"/>
</dbReference>